<dbReference type="GO" id="GO:0003723">
    <property type="term" value="F:RNA binding"/>
    <property type="evidence" value="ECO:0007669"/>
    <property type="project" value="UniProtKB-UniRule"/>
</dbReference>
<keyword evidence="2 7" id="KW-0698">rRNA processing</keyword>
<comment type="catalytic activity">
    <reaction evidence="7">
        <text>adenosine(1518)/adenosine(1519) in 16S rRNA + 4 S-adenosyl-L-methionine = N(6)-dimethyladenosine(1518)/N(6)-dimethyladenosine(1519) in 16S rRNA + 4 S-adenosyl-L-homocysteine + 4 H(+)</text>
        <dbReference type="Rhea" id="RHEA:19609"/>
        <dbReference type="Rhea" id="RHEA-COMP:10232"/>
        <dbReference type="Rhea" id="RHEA-COMP:10233"/>
        <dbReference type="ChEBI" id="CHEBI:15378"/>
        <dbReference type="ChEBI" id="CHEBI:57856"/>
        <dbReference type="ChEBI" id="CHEBI:59789"/>
        <dbReference type="ChEBI" id="CHEBI:74411"/>
        <dbReference type="ChEBI" id="CHEBI:74493"/>
        <dbReference type="EC" id="2.1.1.182"/>
    </reaction>
</comment>
<dbReference type="Gene3D" id="3.40.50.150">
    <property type="entry name" value="Vaccinia Virus protein VP39"/>
    <property type="match status" value="1"/>
</dbReference>
<dbReference type="InterPro" id="IPR020598">
    <property type="entry name" value="rRNA_Ade_methylase_Trfase_N"/>
</dbReference>
<evidence type="ECO:0000256" key="1">
    <source>
        <dbReference type="ARBA" id="ARBA00022490"/>
    </source>
</evidence>
<dbReference type="InterPro" id="IPR011530">
    <property type="entry name" value="rRNA_adenine_dimethylase"/>
</dbReference>
<keyword evidence="5 7" id="KW-0949">S-adenosyl-L-methionine</keyword>
<evidence type="ECO:0000256" key="3">
    <source>
        <dbReference type="ARBA" id="ARBA00022603"/>
    </source>
</evidence>
<dbReference type="InterPro" id="IPR023165">
    <property type="entry name" value="rRNA_Ade_diMease-like_C"/>
</dbReference>
<dbReference type="AlphaFoldDB" id="A0A1G2V037"/>
<dbReference type="InterPro" id="IPR001737">
    <property type="entry name" value="KsgA/Erm"/>
</dbReference>
<dbReference type="EMBL" id="MHWW01000011">
    <property type="protein sequence ID" value="OHB14971.1"/>
    <property type="molecule type" value="Genomic_DNA"/>
</dbReference>
<dbReference type="CDD" id="cd02440">
    <property type="entry name" value="AdoMet_MTases"/>
    <property type="match status" value="1"/>
</dbReference>
<dbReference type="HAMAP" id="MF_00607">
    <property type="entry name" value="16SrRNA_methyltr_A"/>
    <property type="match status" value="1"/>
</dbReference>
<dbReference type="PANTHER" id="PTHR11727">
    <property type="entry name" value="DIMETHYLADENOSINE TRANSFERASE"/>
    <property type="match status" value="1"/>
</dbReference>
<organism evidence="10 11">
    <name type="scientific">Candidatus Zambryskibacteria bacterium RIFOXYC1_FULL_39_10</name>
    <dbReference type="NCBI Taxonomy" id="1802779"/>
    <lineage>
        <taxon>Bacteria</taxon>
        <taxon>Candidatus Zambryskiibacteriota</taxon>
    </lineage>
</organism>
<evidence type="ECO:0000256" key="2">
    <source>
        <dbReference type="ARBA" id="ARBA00022552"/>
    </source>
</evidence>
<dbReference type="PANTHER" id="PTHR11727:SF7">
    <property type="entry name" value="DIMETHYLADENOSINE TRANSFERASE-RELATED"/>
    <property type="match status" value="1"/>
</dbReference>
<gene>
    <name evidence="7" type="primary">rsmA</name>
    <name evidence="7" type="synonym">ksgA</name>
    <name evidence="10" type="ORF">A2431_02900</name>
</gene>
<dbReference type="InterPro" id="IPR029063">
    <property type="entry name" value="SAM-dependent_MTases_sf"/>
</dbReference>
<keyword evidence="4 7" id="KW-0808">Transferase</keyword>
<dbReference type="PROSITE" id="PS51689">
    <property type="entry name" value="SAM_RNA_A_N6_MT"/>
    <property type="match status" value="1"/>
</dbReference>
<feature type="binding site" evidence="7 8">
    <location>
        <position position="39"/>
    </location>
    <ligand>
        <name>S-adenosyl-L-methionine</name>
        <dbReference type="ChEBI" id="CHEBI:59789"/>
    </ligand>
</feature>
<keyword evidence="6 7" id="KW-0694">RNA-binding</keyword>
<dbReference type="Pfam" id="PF00398">
    <property type="entry name" value="RrnaAD"/>
    <property type="match status" value="1"/>
</dbReference>
<dbReference type="GO" id="GO:0052908">
    <property type="term" value="F:16S rRNA (adenine(1518)-N(6)/adenine(1519)-N(6))-dimethyltransferase activity"/>
    <property type="evidence" value="ECO:0007669"/>
    <property type="project" value="UniProtKB-EC"/>
</dbReference>
<dbReference type="NCBIfam" id="TIGR00755">
    <property type="entry name" value="ksgA"/>
    <property type="match status" value="1"/>
</dbReference>
<feature type="domain" description="Ribosomal RNA adenine methylase transferase N-terminal" evidence="9">
    <location>
        <begin position="19"/>
        <end position="205"/>
    </location>
</feature>
<sequence length="292" mass="32922">MTNILKKSLGQNFLKDKGILKKIADFAQIEKEDTVVEVGPGEGTLTELLLERAKKVIAVEKDDRMVEFLTRPPRIRESVAGGKKNFIDNKLEVIAGDILNIDLKIFPKNYILVGNIPYYITGALFKKTLESKNPPKSLTFVVQKEVAERIMGSHFAKASRDKKESILSISIKVYGTPEFGGVIKAGSFNPKPKVDSAILSVRNISKVRFENVQEQDFFEILKAGFAHKRKLLIKNLISSPRNTPRATLCNLETILRIFKKCGISEKARAEDLKVEDWFAMTRELLISSEFLH</sequence>
<dbReference type="Gene3D" id="1.10.8.100">
    <property type="entry name" value="Ribosomal RNA adenine dimethylase-like, domain 2"/>
    <property type="match status" value="1"/>
</dbReference>
<dbReference type="EC" id="2.1.1.182" evidence="7"/>
<keyword evidence="3 7" id="KW-0489">Methyltransferase</keyword>
<comment type="caution">
    <text evidence="10">The sequence shown here is derived from an EMBL/GenBank/DDBJ whole genome shotgun (WGS) entry which is preliminary data.</text>
</comment>
<evidence type="ECO:0000313" key="10">
    <source>
        <dbReference type="EMBL" id="OHB14971.1"/>
    </source>
</evidence>
<evidence type="ECO:0000256" key="6">
    <source>
        <dbReference type="ARBA" id="ARBA00022884"/>
    </source>
</evidence>
<accession>A0A1G2V037</accession>
<evidence type="ECO:0000256" key="7">
    <source>
        <dbReference type="HAMAP-Rule" id="MF_00607"/>
    </source>
</evidence>
<evidence type="ECO:0000256" key="8">
    <source>
        <dbReference type="PROSITE-ProRule" id="PRU01026"/>
    </source>
</evidence>
<dbReference type="SUPFAM" id="SSF53335">
    <property type="entry name" value="S-adenosyl-L-methionine-dependent methyltransferases"/>
    <property type="match status" value="1"/>
</dbReference>
<feature type="binding site" evidence="7 8">
    <location>
        <position position="14"/>
    </location>
    <ligand>
        <name>S-adenosyl-L-methionine</name>
        <dbReference type="ChEBI" id="CHEBI:59789"/>
    </ligand>
</feature>
<evidence type="ECO:0000256" key="5">
    <source>
        <dbReference type="ARBA" id="ARBA00022691"/>
    </source>
</evidence>
<reference evidence="10 11" key="1">
    <citation type="journal article" date="2016" name="Nat. Commun.">
        <title>Thousands of microbial genomes shed light on interconnected biogeochemical processes in an aquifer system.</title>
        <authorList>
            <person name="Anantharaman K."/>
            <person name="Brown C.T."/>
            <person name="Hug L.A."/>
            <person name="Sharon I."/>
            <person name="Castelle C.J."/>
            <person name="Probst A.J."/>
            <person name="Thomas B.C."/>
            <person name="Singh A."/>
            <person name="Wilkins M.J."/>
            <person name="Karaoz U."/>
            <person name="Brodie E.L."/>
            <person name="Williams K.H."/>
            <person name="Hubbard S.S."/>
            <person name="Banfield J.F."/>
        </authorList>
    </citation>
    <scope>NUCLEOTIDE SEQUENCE [LARGE SCALE GENOMIC DNA]</scope>
</reference>
<feature type="binding site" evidence="7 8">
    <location>
        <position position="60"/>
    </location>
    <ligand>
        <name>S-adenosyl-L-methionine</name>
        <dbReference type="ChEBI" id="CHEBI:59789"/>
    </ligand>
</feature>
<comment type="similarity">
    <text evidence="7">Belongs to the class I-like SAM-binding methyltransferase superfamily. rRNA adenine N(6)-methyltransferase family. RsmA subfamily.</text>
</comment>
<feature type="binding site" evidence="7 8">
    <location>
        <position position="97"/>
    </location>
    <ligand>
        <name>S-adenosyl-L-methionine</name>
        <dbReference type="ChEBI" id="CHEBI:59789"/>
    </ligand>
</feature>
<evidence type="ECO:0000256" key="4">
    <source>
        <dbReference type="ARBA" id="ARBA00022679"/>
    </source>
</evidence>
<dbReference type="Proteomes" id="UP000177697">
    <property type="component" value="Unassembled WGS sequence"/>
</dbReference>
<comment type="function">
    <text evidence="7">Specifically dimethylates two adjacent adenosines (A1518 and A1519) in the loop of a conserved hairpin near the 3'-end of 16S rRNA in the 30S particle. May play a critical role in biogenesis of 30S subunits.</text>
</comment>
<evidence type="ECO:0000313" key="11">
    <source>
        <dbReference type="Proteomes" id="UP000177697"/>
    </source>
</evidence>
<dbReference type="PROSITE" id="PS01131">
    <property type="entry name" value="RRNA_A_DIMETH"/>
    <property type="match status" value="1"/>
</dbReference>
<dbReference type="InterPro" id="IPR020596">
    <property type="entry name" value="rRNA_Ade_Mease_Trfase_CS"/>
</dbReference>
<keyword evidence="1 7" id="KW-0963">Cytoplasm</keyword>
<dbReference type="GO" id="GO:0005829">
    <property type="term" value="C:cytosol"/>
    <property type="evidence" value="ECO:0007669"/>
    <property type="project" value="TreeGrafter"/>
</dbReference>
<feature type="binding site" evidence="7 8">
    <location>
        <position position="115"/>
    </location>
    <ligand>
        <name>S-adenosyl-L-methionine</name>
        <dbReference type="ChEBI" id="CHEBI:59789"/>
    </ligand>
</feature>
<dbReference type="SMART" id="SM00650">
    <property type="entry name" value="rADc"/>
    <property type="match status" value="1"/>
</dbReference>
<protein>
    <recommendedName>
        <fullName evidence="7">Ribosomal RNA small subunit methyltransferase A</fullName>
        <ecNumber evidence="7">2.1.1.182</ecNumber>
    </recommendedName>
    <alternativeName>
        <fullName evidence="7">16S rRNA (adenine(1518)-N(6)/adenine(1519)-N(6))-dimethyltransferase</fullName>
    </alternativeName>
    <alternativeName>
        <fullName evidence="7">16S rRNA dimethyladenosine transferase</fullName>
    </alternativeName>
    <alternativeName>
        <fullName evidence="7">16S rRNA dimethylase</fullName>
    </alternativeName>
    <alternativeName>
        <fullName evidence="7">S-adenosylmethionine-6-N', N'-adenosyl(rRNA) dimethyltransferase</fullName>
    </alternativeName>
</protein>
<evidence type="ECO:0000259" key="9">
    <source>
        <dbReference type="SMART" id="SM00650"/>
    </source>
</evidence>
<comment type="subcellular location">
    <subcellularLocation>
        <location evidence="7">Cytoplasm</location>
    </subcellularLocation>
</comment>
<feature type="binding site" evidence="7 8">
    <location>
        <position position="12"/>
    </location>
    <ligand>
        <name>S-adenosyl-L-methionine</name>
        <dbReference type="ChEBI" id="CHEBI:59789"/>
    </ligand>
</feature>
<proteinExistence type="inferred from homology"/>
<name>A0A1G2V037_9BACT</name>